<feature type="domain" description="NmrA-like" evidence="3">
    <location>
        <begin position="3"/>
        <end position="294"/>
    </location>
</feature>
<dbReference type="PANTHER" id="PTHR42748">
    <property type="entry name" value="NITROGEN METABOLITE REPRESSION PROTEIN NMRA FAMILY MEMBER"/>
    <property type="match status" value="1"/>
</dbReference>
<dbReference type="Pfam" id="PF05368">
    <property type="entry name" value="NmrA"/>
    <property type="match status" value="1"/>
</dbReference>
<dbReference type="InterPro" id="IPR008030">
    <property type="entry name" value="NmrA-like"/>
</dbReference>
<dbReference type="GeneID" id="54485374"/>
<dbReference type="SUPFAM" id="SSF51735">
    <property type="entry name" value="NAD(P)-binding Rossmann-fold domains"/>
    <property type="match status" value="1"/>
</dbReference>
<reference evidence="4" key="1">
    <citation type="journal article" date="2020" name="Stud. Mycol.">
        <title>101 Dothideomycetes genomes: a test case for predicting lifestyles and emergence of pathogens.</title>
        <authorList>
            <person name="Haridas S."/>
            <person name="Albert R."/>
            <person name="Binder M."/>
            <person name="Bloem J."/>
            <person name="Labutti K."/>
            <person name="Salamov A."/>
            <person name="Andreopoulos B."/>
            <person name="Baker S."/>
            <person name="Barry K."/>
            <person name="Bills G."/>
            <person name="Bluhm B."/>
            <person name="Cannon C."/>
            <person name="Castanera R."/>
            <person name="Culley D."/>
            <person name="Daum C."/>
            <person name="Ezra D."/>
            <person name="Gonzalez J."/>
            <person name="Henrissat B."/>
            <person name="Kuo A."/>
            <person name="Liang C."/>
            <person name="Lipzen A."/>
            <person name="Lutzoni F."/>
            <person name="Magnuson J."/>
            <person name="Mondo S."/>
            <person name="Nolan M."/>
            <person name="Ohm R."/>
            <person name="Pangilinan J."/>
            <person name="Park H.-J."/>
            <person name="Ramirez L."/>
            <person name="Alfaro M."/>
            <person name="Sun H."/>
            <person name="Tritt A."/>
            <person name="Yoshinaga Y."/>
            <person name="Zwiers L.-H."/>
            <person name="Turgeon B."/>
            <person name="Goodwin S."/>
            <person name="Spatafora J."/>
            <person name="Crous P."/>
            <person name="Grigoriev I."/>
        </authorList>
    </citation>
    <scope>NUCLEOTIDE SEQUENCE</scope>
    <source>
        <strain evidence="4">CBS 121739</strain>
    </source>
</reference>
<keyword evidence="2" id="KW-0521">NADP</keyword>
<sequence>MAEKIITIVGITGNQGASVAEAFLNEPGWKIRGISRDPTKASSKTWSDKGVEMVGADLDDVTSLKTAFKGSNAIFGVTDFWQQMRIPANQQKAKDTGKPINVISYDAEIQQGKNIVDAAQATADTLDILVLSVLSDSKKWSDGKITWNYHFEGKWRVVEYLQTTYPELYQKSSFFQPPFFMTNLENMMTPKETPNGYVLSFPTDGDKQIPMYHPTKDTGICVKALVKSSPGKNLMAYGTEISFDEIAQIWSQNLGKPVKYQRCTVEFMDKIMPGGMGMELGEMMEYISSPGYYGGDKAVKELGLITPKDLGISGLAEVRDFLKGKTLG</sequence>
<comment type="similarity">
    <text evidence="1">Belongs to the NmrA-type oxidoreductase family.</text>
</comment>
<evidence type="ECO:0000259" key="3">
    <source>
        <dbReference type="Pfam" id="PF05368"/>
    </source>
</evidence>
<dbReference type="InterPro" id="IPR051164">
    <property type="entry name" value="NmrA-like_oxidored"/>
</dbReference>
<dbReference type="OrthoDB" id="3358371at2759"/>
<dbReference type="GO" id="GO:0005634">
    <property type="term" value="C:nucleus"/>
    <property type="evidence" value="ECO:0007669"/>
    <property type="project" value="TreeGrafter"/>
</dbReference>
<dbReference type="Proteomes" id="UP000799437">
    <property type="component" value="Unassembled WGS sequence"/>
</dbReference>
<evidence type="ECO:0000256" key="2">
    <source>
        <dbReference type="ARBA" id="ARBA00022857"/>
    </source>
</evidence>
<accession>A0A6A6W1E7</accession>
<dbReference type="RefSeq" id="XP_033599183.1">
    <property type="nucleotide sequence ID" value="XM_033744320.1"/>
</dbReference>
<proteinExistence type="inferred from homology"/>
<organism evidence="4 5">
    <name type="scientific">Pseudovirgaria hyperparasitica</name>
    <dbReference type="NCBI Taxonomy" id="470096"/>
    <lineage>
        <taxon>Eukaryota</taxon>
        <taxon>Fungi</taxon>
        <taxon>Dikarya</taxon>
        <taxon>Ascomycota</taxon>
        <taxon>Pezizomycotina</taxon>
        <taxon>Dothideomycetes</taxon>
        <taxon>Dothideomycetes incertae sedis</taxon>
        <taxon>Acrospermales</taxon>
        <taxon>Acrospermaceae</taxon>
        <taxon>Pseudovirgaria</taxon>
    </lineage>
</organism>
<evidence type="ECO:0000313" key="5">
    <source>
        <dbReference type="Proteomes" id="UP000799437"/>
    </source>
</evidence>
<dbReference type="AlphaFoldDB" id="A0A6A6W1E7"/>
<dbReference type="EMBL" id="ML996575">
    <property type="protein sequence ID" value="KAF2756732.1"/>
    <property type="molecule type" value="Genomic_DNA"/>
</dbReference>
<dbReference type="Gene3D" id="3.90.25.10">
    <property type="entry name" value="UDP-galactose 4-epimerase, domain 1"/>
    <property type="match status" value="1"/>
</dbReference>
<evidence type="ECO:0000256" key="1">
    <source>
        <dbReference type="ARBA" id="ARBA00006328"/>
    </source>
</evidence>
<evidence type="ECO:0000313" key="4">
    <source>
        <dbReference type="EMBL" id="KAF2756732.1"/>
    </source>
</evidence>
<dbReference type="PANTHER" id="PTHR42748:SF26">
    <property type="entry name" value="NMRA-LIKE DOMAIN-CONTAINING PROTEIN"/>
    <property type="match status" value="1"/>
</dbReference>
<keyword evidence="5" id="KW-1185">Reference proteome</keyword>
<gene>
    <name evidence="4" type="ORF">EJ05DRAFT_477820</name>
</gene>
<name>A0A6A6W1E7_9PEZI</name>
<dbReference type="InterPro" id="IPR036291">
    <property type="entry name" value="NAD(P)-bd_dom_sf"/>
</dbReference>
<protein>
    <submittedName>
        <fullName evidence="4">NAD(P)-binding protein</fullName>
    </submittedName>
</protein>
<dbReference type="CDD" id="cd05251">
    <property type="entry name" value="NmrA_like_SDR_a"/>
    <property type="match status" value="1"/>
</dbReference>
<dbReference type="Gene3D" id="3.40.50.720">
    <property type="entry name" value="NAD(P)-binding Rossmann-like Domain"/>
    <property type="match status" value="1"/>
</dbReference>